<dbReference type="Proteomes" id="UP000318946">
    <property type="component" value="Chromosome"/>
</dbReference>
<evidence type="ECO:0008006" key="3">
    <source>
        <dbReference type="Google" id="ProtNLM"/>
    </source>
</evidence>
<keyword evidence="2" id="KW-1185">Reference proteome</keyword>
<sequence length="504" mass="57830">MASVSRKYKEAQERWIQHCHDIERSTAKIPKGTEQERKDRIARARKDYRYFVRTYFPHLATTECADFQVDAAVYMRDHENARGLFEWARGHAKSTHISLLQPLWLKIQPNAQPLIMILVSKSQEAARRLLGDLQAELESNDLYNADFGNQRGAGIWTNGEFTTATGDLFIALGRGQSPRGIKKRGLRPNYIAVDDIDDDELVRNPRRVGEAVDWLLTALLGTMAMGRGRLAVVGNRIGRTSVIGTLADNPHFHHTVVNALDRKGLPSWPQNYTLREIAEMRGIMGERRFQREYMNNPVNAGTVFEEKHIRFGKMLRMREYRAIVCYTDPSFKASATADFKATMLVGITPQGKYHVLKAYADQTKVSTMVEWHYDAHDYVGDNPVRYEMEAGFMQDLLLDEFRKYGEKVGYQIPIVGDTRKKPDKFARIEALQPLFERGDIIFNELERDSQGMRVLVEQLLCFEKGSKIHDDAPDALEGAIWKLSNSVRKTNNRYAVGRRASRRW</sequence>
<evidence type="ECO:0000313" key="1">
    <source>
        <dbReference type="EMBL" id="BBL04543.1"/>
    </source>
</evidence>
<dbReference type="AlphaFoldDB" id="A0A4Y1WTW0"/>
<name>A0A4Y1WTW0_9BACT</name>
<dbReference type="GeneID" id="78342577"/>
<dbReference type="OrthoDB" id="1327410at2"/>
<evidence type="ECO:0000313" key="2">
    <source>
        <dbReference type="Proteomes" id="UP000318946"/>
    </source>
</evidence>
<accession>A0A4Y1WTW0</accession>
<dbReference type="InterPro" id="IPR027417">
    <property type="entry name" value="P-loop_NTPase"/>
</dbReference>
<proteinExistence type="predicted"/>
<dbReference type="EMBL" id="AP019735">
    <property type="protein sequence ID" value="BBL04543.1"/>
    <property type="molecule type" value="Genomic_DNA"/>
</dbReference>
<protein>
    <recommendedName>
        <fullName evidence="3">Terminase large subunit gp17-like C-terminal domain-containing protein</fullName>
    </recommendedName>
</protein>
<dbReference type="Gene3D" id="3.40.50.300">
    <property type="entry name" value="P-loop containing nucleotide triphosphate hydrolases"/>
    <property type="match status" value="1"/>
</dbReference>
<dbReference type="RefSeq" id="WP_141412967.1">
    <property type="nucleotide sequence ID" value="NZ_AP019735.1"/>
</dbReference>
<reference evidence="2" key="1">
    <citation type="submission" date="2019-06" db="EMBL/GenBank/DDBJ databases">
        <title>Alistipes onderdonkii subsp. vulgaris subsp. nov., Alistipes dispar sp. nov. and Alistipes communis sp. nov., isolated from human faeces, and creation of Alistipes onderdonkii subsp. onderdonkii subsp. nov.</title>
        <authorList>
            <person name="Sakamoto M."/>
            <person name="Ikeyama N."/>
            <person name="Ogata Y."/>
            <person name="Suda W."/>
            <person name="Iino T."/>
            <person name="Hattori M."/>
            <person name="Ohkuma M."/>
        </authorList>
    </citation>
    <scope>NUCLEOTIDE SEQUENCE [LARGE SCALE GENOMIC DNA]</scope>
    <source>
        <strain evidence="2">5CBH24</strain>
    </source>
</reference>
<organism evidence="1 2">
    <name type="scientific">Alistipes communis</name>
    <dbReference type="NCBI Taxonomy" id="2585118"/>
    <lineage>
        <taxon>Bacteria</taxon>
        <taxon>Pseudomonadati</taxon>
        <taxon>Bacteroidota</taxon>
        <taxon>Bacteroidia</taxon>
        <taxon>Bacteroidales</taxon>
        <taxon>Rikenellaceae</taxon>
        <taxon>Alistipes</taxon>
    </lineage>
</organism>
<dbReference type="KEGG" id="acou:A5CBH24_18560"/>
<gene>
    <name evidence="1" type="ORF">A5CBH24_18560</name>
</gene>